<dbReference type="InterPro" id="IPR058031">
    <property type="entry name" value="AAA_lid_NorR"/>
</dbReference>
<dbReference type="SUPFAM" id="SSF46689">
    <property type="entry name" value="Homeodomain-like"/>
    <property type="match status" value="1"/>
</dbReference>
<reference evidence="8 9" key="1">
    <citation type="journal article" date="2011" name="J. Bacteriol.">
        <title>Genome sequence of Methyloversatilis universalis FAM5T, a methylotrophic representative of the order Rhodocyclales.</title>
        <authorList>
            <person name="Kittichotirat W."/>
            <person name="Good N.M."/>
            <person name="Hall R."/>
            <person name="Bringel F."/>
            <person name="Lajus A."/>
            <person name="Medigue C."/>
            <person name="Smalley N.E."/>
            <person name="Beck D."/>
            <person name="Bumgarner R."/>
            <person name="Vuilleumier S."/>
            <person name="Kalyuzhnaya M.G."/>
        </authorList>
    </citation>
    <scope>NUCLEOTIDE SEQUENCE [LARGE SCALE GENOMIC DNA]</scope>
    <source>
        <strain evidence="9">ATCC BAA-1314 / JCM 13912 / FAM5</strain>
    </source>
</reference>
<dbReference type="Pfam" id="PF25601">
    <property type="entry name" value="AAA_lid_14"/>
    <property type="match status" value="1"/>
</dbReference>
<dbReference type="PROSITE" id="PS00688">
    <property type="entry name" value="SIGMA54_INTERACT_3"/>
    <property type="match status" value="1"/>
</dbReference>
<keyword evidence="1" id="KW-0547">Nucleotide-binding</keyword>
<dbReference type="Proteomes" id="UP000005019">
    <property type="component" value="Unassembled WGS sequence"/>
</dbReference>
<dbReference type="Pfam" id="PF00158">
    <property type="entry name" value="Sigma54_activat"/>
    <property type="match status" value="1"/>
</dbReference>
<keyword evidence="5" id="KW-0804">Transcription</keyword>
<dbReference type="GO" id="GO:0006355">
    <property type="term" value="P:regulation of DNA-templated transcription"/>
    <property type="evidence" value="ECO:0007669"/>
    <property type="project" value="InterPro"/>
</dbReference>
<dbReference type="PROSITE" id="PS50045">
    <property type="entry name" value="SIGMA54_INTERACT_4"/>
    <property type="match status" value="1"/>
</dbReference>
<keyword evidence="4" id="KW-0238">DNA-binding</keyword>
<dbReference type="eggNOG" id="COG3829">
    <property type="taxonomic scope" value="Bacteria"/>
</dbReference>
<evidence type="ECO:0000256" key="4">
    <source>
        <dbReference type="ARBA" id="ARBA00023125"/>
    </source>
</evidence>
<dbReference type="InterPro" id="IPR025662">
    <property type="entry name" value="Sigma_54_int_dom_ATP-bd_1"/>
</dbReference>
<dbReference type="SMART" id="SM00382">
    <property type="entry name" value="AAA"/>
    <property type="match status" value="1"/>
</dbReference>
<dbReference type="InterPro" id="IPR009057">
    <property type="entry name" value="Homeodomain-like_sf"/>
</dbReference>
<dbReference type="GO" id="GO:0003677">
    <property type="term" value="F:DNA binding"/>
    <property type="evidence" value="ECO:0007669"/>
    <property type="project" value="UniProtKB-KW"/>
</dbReference>
<evidence type="ECO:0000259" key="7">
    <source>
        <dbReference type="PROSITE" id="PS50045"/>
    </source>
</evidence>
<dbReference type="GO" id="GO:0005524">
    <property type="term" value="F:ATP binding"/>
    <property type="evidence" value="ECO:0007669"/>
    <property type="project" value="UniProtKB-KW"/>
</dbReference>
<dbReference type="PANTHER" id="PTHR32071:SF21">
    <property type="entry name" value="TRANSCRIPTIONAL REGULATORY PROTEIN FLGR"/>
    <property type="match status" value="1"/>
</dbReference>
<dbReference type="CDD" id="cd00009">
    <property type="entry name" value="AAA"/>
    <property type="match status" value="1"/>
</dbReference>
<feature type="region of interest" description="Disordered" evidence="6">
    <location>
        <begin position="390"/>
        <end position="412"/>
    </location>
</feature>
<dbReference type="InterPro" id="IPR002078">
    <property type="entry name" value="Sigma_54_int"/>
</dbReference>
<evidence type="ECO:0000256" key="6">
    <source>
        <dbReference type="SAM" id="MobiDB-lite"/>
    </source>
</evidence>
<evidence type="ECO:0000313" key="8">
    <source>
        <dbReference type="EMBL" id="EGK72719.1"/>
    </source>
</evidence>
<dbReference type="PROSITE" id="PS00675">
    <property type="entry name" value="SIGMA54_INTERACT_1"/>
    <property type="match status" value="1"/>
</dbReference>
<dbReference type="EMBL" id="AFHG01000031">
    <property type="protein sequence ID" value="EGK72719.1"/>
    <property type="molecule type" value="Genomic_DNA"/>
</dbReference>
<proteinExistence type="predicted"/>
<dbReference type="Gene3D" id="3.40.50.300">
    <property type="entry name" value="P-loop containing nucleotide triphosphate hydrolases"/>
    <property type="match status" value="1"/>
</dbReference>
<sequence>MNDITRPPQSPDAPTLIAFENPQELSLLIRATAVVFADPKSKALLSRIERIAPSDATVLITGETGTGKELVARHVHALSHRRSAPFVAINCGAFSETLIESELFGYERGAFTGAMQSRAGWFETAHGGTLFLDEIGDLPLPMQVKLLRVLQEREVVRVGSRKPIPIDVRLIAATNVKLQQAVEAGHFREDLYYRLQVISLPLVPLRDRPLDILPLTEHFMKLYSRQLRLHNVKLSDGALQALQSYPWPGNIRELENVVHRALLVCHNGEVLEADLQLPQLGQMVQLRRNESRVDAPPAPVVAAPPAPVPAAGEATDSPPDAGVDPLEQDFRAALAALLEAGRPDLLATLMDWIVRDAYTVGAGNQIRTAQLLGISRHVLRTHLRRSGLLASQTDGSDEDEGAEAGDALAESL</sequence>
<organism evidence="8 9">
    <name type="scientific">Methyloversatilis universalis (strain ATCC BAA-1314 / DSM 25237 / JCM 13912 / CCUG 52030 / FAM5)</name>
    <dbReference type="NCBI Taxonomy" id="1000565"/>
    <lineage>
        <taxon>Bacteria</taxon>
        <taxon>Pseudomonadati</taxon>
        <taxon>Pseudomonadota</taxon>
        <taxon>Betaproteobacteria</taxon>
        <taxon>Nitrosomonadales</taxon>
        <taxon>Sterolibacteriaceae</taxon>
        <taxon>Methyloversatilis</taxon>
    </lineage>
</organism>
<dbReference type="InterPro" id="IPR025944">
    <property type="entry name" value="Sigma_54_int_dom_CS"/>
</dbReference>
<dbReference type="PANTHER" id="PTHR32071">
    <property type="entry name" value="TRANSCRIPTIONAL REGULATORY PROTEIN"/>
    <property type="match status" value="1"/>
</dbReference>
<feature type="region of interest" description="Disordered" evidence="6">
    <location>
        <begin position="294"/>
        <end position="318"/>
    </location>
</feature>
<dbReference type="InterPro" id="IPR025943">
    <property type="entry name" value="Sigma_54_int_dom_ATP-bd_2"/>
</dbReference>
<accession>F5R9N7</accession>
<protein>
    <submittedName>
        <fullName evidence="8">Transcriptional regulator</fullName>
    </submittedName>
</protein>
<evidence type="ECO:0000256" key="1">
    <source>
        <dbReference type="ARBA" id="ARBA00022741"/>
    </source>
</evidence>
<dbReference type="FunFam" id="3.40.50.300:FF:000006">
    <property type="entry name" value="DNA-binding transcriptional regulator NtrC"/>
    <property type="match status" value="1"/>
</dbReference>
<comment type="caution">
    <text evidence="8">The sequence shown here is derived from an EMBL/GenBank/DDBJ whole genome shotgun (WGS) entry which is preliminary data.</text>
</comment>
<dbReference type="PROSITE" id="PS00676">
    <property type="entry name" value="SIGMA54_INTERACT_2"/>
    <property type="match status" value="1"/>
</dbReference>
<feature type="domain" description="Sigma-54 factor interaction" evidence="7">
    <location>
        <begin position="34"/>
        <end position="263"/>
    </location>
</feature>
<keyword evidence="3" id="KW-0805">Transcription regulation</keyword>
<dbReference type="STRING" id="1000565.METUNv1_00958"/>
<name>F5R9N7_METUF</name>
<dbReference type="RefSeq" id="WP_008059364.1">
    <property type="nucleotide sequence ID" value="NZ_AFHG01000031.1"/>
</dbReference>
<gene>
    <name evidence="8" type="ORF">METUNv1_00958</name>
</gene>
<dbReference type="SUPFAM" id="SSF52540">
    <property type="entry name" value="P-loop containing nucleoside triphosphate hydrolases"/>
    <property type="match status" value="1"/>
</dbReference>
<evidence type="ECO:0000256" key="5">
    <source>
        <dbReference type="ARBA" id="ARBA00023163"/>
    </source>
</evidence>
<dbReference type="InterPro" id="IPR027417">
    <property type="entry name" value="P-loop_NTPase"/>
</dbReference>
<dbReference type="OrthoDB" id="5288224at2"/>
<dbReference type="InterPro" id="IPR003593">
    <property type="entry name" value="AAA+_ATPase"/>
</dbReference>
<feature type="compositionally biased region" description="Pro residues" evidence="6">
    <location>
        <begin position="296"/>
        <end position="308"/>
    </location>
</feature>
<evidence type="ECO:0000256" key="2">
    <source>
        <dbReference type="ARBA" id="ARBA00022840"/>
    </source>
</evidence>
<evidence type="ECO:0000256" key="3">
    <source>
        <dbReference type="ARBA" id="ARBA00023015"/>
    </source>
</evidence>
<keyword evidence="9" id="KW-1185">Reference proteome</keyword>
<dbReference type="AlphaFoldDB" id="F5R9N7"/>
<evidence type="ECO:0000313" key="9">
    <source>
        <dbReference type="Proteomes" id="UP000005019"/>
    </source>
</evidence>
<dbReference type="Gene3D" id="1.10.8.60">
    <property type="match status" value="1"/>
</dbReference>
<keyword evidence="2" id="KW-0067">ATP-binding</keyword>